<evidence type="ECO:0000313" key="3">
    <source>
        <dbReference type="Proteomes" id="UP000274122"/>
    </source>
</evidence>
<dbReference type="RefSeq" id="WP_126355043.1">
    <property type="nucleotide sequence ID" value="NZ_LR134201.1"/>
</dbReference>
<protein>
    <submittedName>
        <fullName evidence="2">MTH538 TIR-like domain (DUF1863)</fullName>
    </submittedName>
</protein>
<dbReference type="AlphaFoldDB" id="A0A447UYA6"/>
<evidence type="ECO:0000313" key="2">
    <source>
        <dbReference type="EMBL" id="VEB95724.1"/>
    </source>
</evidence>
<accession>A0A447UYA6</accession>
<dbReference type="InterPro" id="IPR015032">
    <property type="entry name" value="ThsB__TIR-like_domain"/>
</dbReference>
<gene>
    <name evidence="2" type="ORF">NCTC11466_00851</name>
</gene>
<name>A0A447UYA6_9ENTR</name>
<dbReference type="Pfam" id="PF08937">
    <property type="entry name" value="ThsB_TIR"/>
    <property type="match status" value="1"/>
</dbReference>
<sequence length="204" mass="23310">MHKTFLSYHHANEQDLKDEIIEVFGGESFIDKSVSDGDISVDVSDDYIMRTIREDYLEDTTVTVVLIGRETAQRPFVNSEIQASLWGDNPAGLIGVVRDELWDEVFTQVTCSNADCNCGINLRRISSGYYEYLPYLIKANHKMQKTVPHYTDEEVYCSIVKYSNFISDCEGYINAAFKKRSIMEPALKRNSTDTPAIRAKPKLW</sequence>
<proteinExistence type="predicted"/>
<dbReference type="KEGG" id="clap:NCTC11466_00851"/>
<organism evidence="2 3">
    <name type="scientific">Cedecea lapagei</name>
    <dbReference type="NCBI Taxonomy" id="158823"/>
    <lineage>
        <taxon>Bacteria</taxon>
        <taxon>Pseudomonadati</taxon>
        <taxon>Pseudomonadota</taxon>
        <taxon>Gammaproteobacteria</taxon>
        <taxon>Enterobacterales</taxon>
        <taxon>Enterobacteriaceae</taxon>
        <taxon>Cedecea</taxon>
    </lineage>
</organism>
<evidence type="ECO:0000259" key="1">
    <source>
        <dbReference type="Pfam" id="PF08937"/>
    </source>
</evidence>
<keyword evidence="3" id="KW-1185">Reference proteome</keyword>
<dbReference type="EMBL" id="LR134201">
    <property type="protein sequence ID" value="VEB95724.1"/>
    <property type="molecule type" value="Genomic_DNA"/>
</dbReference>
<dbReference type="OrthoDB" id="9811746at2"/>
<dbReference type="Proteomes" id="UP000274122">
    <property type="component" value="Chromosome"/>
</dbReference>
<feature type="domain" description="Thoeris protein ThsB TIR-like" evidence="1">
    <location>
        <begin position="5"/>
        <end position="97"/>
    </location>
</feature>
<reference evidence="2 3" key="1">
    <citation type="submission" date="2018-12" db="EMBL/GenBank/DDBJ databases">
        <authorList>
            <consortium name="Pathogen Informatics"/>
        </authorList>
    </citation>
    <scope>NUCLEOTIDE SEQUENCE [LARGE SCALE GENOMIC DNA]</scope>
    <source>
        <strain evidence="2 3">NCTC11466</strain>
    </source>
</reference>